<keyword evidence="2" id="KW-1185">Reference proteome</keyword>
<name>A0A1V4JL11_PATFA</name>
<evidence type="ECO:0000313" key="2">
    <source>
        <dbReference type="Proteomes" id="UP000190648"/>
    </source>
</evidence>
<organism evidence="1 2">
    <name type="scientific">Patagioenas fasciata monilis</name>
    <dbReference type="NCBI Taxonomy" id="372326"/>
    <lineage>
        <taxon>Eukaryota</taxon>
        <taxon>Metazoa</taxon>
        <taxon>Chordata</taxon>
        <taxon>Craniata</taxon>
        <taxon>Vertebrata</taxon>
        <taxon>Euteleostomi</taxon>
        <taxon>Archelosauria</taxon>
        <taxon>Archosauria</taxon>
        <taxon>Dinosauria</taxon>
        <taxon>Saurischia</taxon>
        <taxon>Theropoda</taxon>
        <taxon>Coelurosauria</taxon>
        <taxon>Aves</taxon>
        <taxon>Neognathae</taxon>
        <taxon>Neoaves</taxon>
        <taxon>Columbimorphae</taxon>
        <taxon>Columbiformes</taxon>
        <taxon>Columbidae</taxon>
        <taxon>Patagioenas</taxon>
    </lineage>
</organism>
<reference evidence="1 2" key="1">
    <citation type="submission" date="2016-02" db="EMBL/GenBank/DDBJ databases">
        <title>Band-tailed pigeon sequencing and assembly.</title>
        <authorList>
            <person name="Soares A.E."/>
            <person name="Novak B.J."/>
            <person name="Rice E.S."/>
            <person name="O'Connell B."/>
            <person name="Chang D."/>
            <person name="Weber S."/>
            <person name="Shapiro B."/>
        </authorList>
    </citation>
    <scope>NUCLEOTIDE SEQUENCE [LARGE SCALE GENOMIC DNA]</scope>
    <source>
        <strain evidence="1">BTP2013</strain>
        <tissue evidence="1">Blood</tissue>
    </source>
</reference>
<dbReference type="EMBL" id="LSYS01006902">
    <property type="protein sequence ID" value="OPJ72735.1"/>
    <property type="molecule type" value="Genomic_DNA"/>
</dbReference>
<evidence type="ECO:0000313" key="1">
    <source>
        <dbReference type="EMBL" id="OPJ72735.1"/>
    </source>
</evidence>
<comment type="caution">
    <text evidence="1">The sequence shown here is derived from an EMBL/GenBank/DDBJ whole genome shotgun (WGS) entry which is preliminary data.</text>
</comment>
<gene>
    <name evidence="1" type="ORF">AV530_005251</name>
</gene>
<protein>
    <submittedName>
        <fullName evidence="1">Uncharacterized protein</fullName>
    </submittedName>
</protein>
<sequence length="75" mass="8454">MQVPSTFINPRLFKFVKQFTDESRDHSYTVIGEGNVKIFLEDSFYSLPSCSCEQELLSEHRSCSRQGGGGDSQTT</sequence>
<accession>A0A1V4JL11</accession>
<dbReference type="AlphaFoldDB" id="A0A1V4JL11"/>
<dbReference type="Proteomes" id="UP000190648">
    <property type="component" value="Unassembled WGS sequence"/>
</dbReference>
<proteinExistence type="predicted"/>